<dbReference type="Proteomes" id="UP000605201">
    <property type="component" value="Unassembled WGS sequence"/>
</dbReference>
<evidence type="ECO:0008006" key="4">
    <source>
        <dbReference type="Google" id="ProtNLM"/>
    </source>
</evidence>
<accession>A0A8J6TT28</accession>
<sequence length="1311" mass="145046">MKKTTIVNILMLVGVLFYPAAAFGFSEPNNAQYSCQPIFQVNTTPPNILIIIDNSGSMNEKAYQGSLKKYDHNTEYYGYFETYKKYTYTSNQFERDTAGDWDGNFLNWAVMRRIDVARKVMIGGLATGRTGGGAQVNHGENPSGREFIVYTEQTDIWGVTPYPNKEFYFYVYDGKFDFKYYDGGWHTSTYNVAVKKESDFSDEAHNFHDGKLAGVFQKVGDRARWGNEWFNFGTGSNESGGRVVSPVDMGSLVNIITDISNTPATTWTPLGEAYYTAVQYFKQEDPDTTLDYKASHVPNANVGQDPYHNGTEFVSCAKSFVILLTDGASTKDGKMPSGLRHFADSFDTFVTSNSSDCDESSWLGSGCEYGSQGSDYLKDVALYARTTDLRSSTVGKTEISGDQNMVLYDIFVAFGVTDPDAENLLKEAAKNGGFVEKDGTFGPSSRSEWAKDCVAVNDEDCDPDTYYKADSGHELESQLLQAINDILERSASGTAVSVLATTGEGEGNLVQAFFRPQITSGLDEIKWIGYLQSVWVDIYGNLREDTNHNRVLDVDTDKIVTHFVDSASGDTKVKRYDVSSSVPYPDLATAAYATVELDEIEAVWQAGKVLAERDASTRKIFTYIDFNDDDVVDEAGDHFDQLGEVVGFHTDSAGVIKPYLGVRDDATWAYLAGTGTNTHNNRVTNLIEYIRGNDIAGLRTRTFDYDDDATDETWKLGDIINSTPVSIAAPPDNFHTIYKDESYQDFYAIFKDRETMVYLGSNDGMLHAFTSWDYYPSSGEFTDPYPADSSGEATYNAGEVIGYELWAYIPQSLLPHLKWLPSEDYSHTYYMDMKPKIFDAQINPDEYRYTDIDSEKNWGTFLLVGFNLGGEHIQAKEDFNYDGDNTDTGDLRDFYPTYVLMDVTEPRHPELKWERSYANLQATAATPAIVRVGDKWFAVFGSGPSGCTGESGQTGHVYVVDLETGDPYQDTGGNDWLFTTGDSNAFMNSPVSLDKNLNFNVDSIYFGETYKSGSNWLGKVFKINVPWADSLNVYDGTDVAKYSDNPKDAVNPWQFSELFDVTRPVTGSLALSVDELENAWIYGGTGRYFNEDDKNSTDTEYFFGIKDPFFNKGLYESSSPVYYHSYSNTKTLAHSDLLDATDIEVTDTGLVFENGSTYTGGGGGGSWDNLITASRGTDGWIKEMTGGERIIVKPTILGGIVFVPSFVPNSDTCAYGGDSYLYGVYYETGTAYSTAVFSDNGTETKSLGGESRTKVVDKISIGEGKASSLGVHAGAEEGARGFIQQSTGSIVSESLSPAFNIKSGLRSWQEK</sequence>
<dbReference type="EMBL" id="JACNIG010000247">
    <property type="protein sequence ID" value="MBC8432830.1"/>
    <property type="molecule type" value="Genomic_DNA"/>
</dbReference>
<protein>
    <recommendedName>
        <fullName evidence="4">PilC beta-propeller domain-containing protein</fullName>
    </recommendedName>
</protein>
<evidence type="ECO:0000313" key="3">
    <source>
        <dbReference type="Proteomes" id="UP000605201"/>
    </source>
</evidence>
<organism evidence="2 3">
    <name type="scientific">Candidatus Desulfatibia vada</name>
    <dbReference type="NCBI Taxonomy" id="2841696"/>
    <lineage>
        <taxon>Bacteria</taxon>
        <taxon>Pseudomonadati</taxon>
        <taxon>Thermodesulfobacteriota</taxon>
        <taxon>Desulfobacteria</taxon>
        <taxon>Desulfobacterales</taxon>
        <taxon>Desulfobacterales incertae sedis</taxon>
        <taxon>Candidatus Desulfatibia</taxon>
    </lineage>
</organism>
<reference evidence="2 3" key="1">
    <citation type="submission" date="2020-08" db="EMBL/GenBank/DDBJ databases">
        <title>Bridging the membrane lipid divide: bacteria of the FCB group superphylum have the potential to synthesize archaeal ether lipids.</title>
        <authorList>
            <person name="Villanueva L."/>
            <person name="Von Meijenfeldt F.A.B."/>
            <person name="Westbye A.B."/>
            <person name="Yadav S."/>
            <person name="Hopmans E.C."/>
            <person name="Dutilh B.E."/>
            <person name="Sinninghe Damste J.S."/>
        </authorList>
    </citation>
    <scope>NUCLEOTIDE SEQUENCE [LARGE SCALE GENOMIC DNA]</scope>
    <source>
        <strain evidence="2">NIOZ-UU17</strain>
    </source>
</reference>
<keyword evidence="1" id="KW-0732">Signal</keyword>
<proteinExistence type="predicted"/>
<evidence type="ECO:0000256" key="1">
    <source>
        <dbReference type="SAM" id="SignalP"/>
    </source>
</evidence>
<gene>
    <name evidence="2" type="ORF">H8D96_13040</name>
</gene>
<comment type="caution">
    <text evidence="2">The sequence shown here is derived from an EMBL/GenBank/DDBJ whole genome shotgun (WGS) entry which is preliminary data.</text>
</comment>
<evidence type="ECO:0000313" key="2">
    <source>
        <dbReference type="EMBL" id="MBC8432830.1"/>
    </source>
</evidence>
<feature type="chain" id="PRO_5035296473" description="PilC beta-propeller domain-containing protein" evidence="1">
    <location>
        <begin position="23"/>
        <end position="1311"/>
    </location>
</feature>
<name>A0A8J6TT28_9BACT</name>
<feature type="signal peptide" evidence="1">
    <location>
        <begin position="1"/>
        <end position="22"/>
    </location>
</feature>